<dbReference type="AlphaFoldDB" id="A0AAW9LKS8"/>
<reference evidence="1" key="1">
    <citation type="journal article" date="2023" name="J. Hosp. Infect.">
        <title>Cross-contamination of carbapenem-resistant Gram-negative bacteria between patients and hospital environment in the first year of a newly built surgical ward.</title>
        <authorList>
            <person name="Boutin S."/>
            <person name="Scherrer M."/>
            <person name="Spath I."/>
            <person name="Kocer K."/>
            <person name="Heeg K."/>
            <person name="Nurjadi D."/>
        </authorList>
    </citation>
    <scope>NUCLEOTIDE SEQUENCE</scope>
    <source>
        <strain evidence="1">KE10384</strain>
    </source>
</reference>
<dbReference type="RefSeq" id="WP_230250420.1">
    <property type="nucleotide sequence ID" value="NZ_JAJKKF010000012.1"/>
</dbReference>
<proteinExistence type="predicted"/>
<name>A0AAW9LKS8_KLEAE</name>
<dbReference type="EMBL" id="JARELW010000002">
    <property type="protein sequence ID" value="MEA8798713.1"/>
    <property type="molecule type" value="Genomic_DNA"/>
</dbReference>
<sequence>MDAKQIAQGIVDGLASIPESLYLTVVRTIEGAGIVERQYKRRNEIENERFFRVLKSLSSNEAPIRQLVTIVISDFYNKLDDNTKKLINDRLSYADSKLGSRIGAQAFITQYLAEGIISRLRMSKLMRRVTRVASAVTLNIIMVQGLIEEAARASRRFRTHYAETYFKVSPMNLDMVYFLVEADLEPYLLFINSHPVQCKGIEHEICKILTR</sequence>
<organism evidence="1 2">
    <name type="scientific">Klebsiella aerogenes</name>
    <name type="common">Enterobacter aerogenes</name>
    <dbReference type="NCBI Taxonomy" id="548"/>
    <lineage>
        <taxon>Bacteria</taxon>
        <taxon>Pseudomonadati</taxon>
        <taxon>Pseudomonadota</taxon>
        <taxon>Gammaproteobacteria</taxon>
        <taxon>Enterobacterales</taxon>
        <taxon>Enterobacteriaceae</taxon>
        <taxon>Klebsiella/Raoultella group</taxon>
        <taxon>Klebsiella</taxon>
    </lineage>
</organism>
<protein>
    <submittedName>
        <fullName evidence="1">Uncharacterized protein</fullName>
    </submittedName>
</protein>
<evidence type="ECO:0000313" key="1">
    <source>
        <dbReference type="EMBL" id="MEA8798713.1"/>
    </source>
</evidence>
<evidence type="ECO:0000313" key="2">
    <source>
        <dbReference type="Proteomes" id="UP001303386"/>
    </source>
</evidence>
<accession>A0AAW9LKS8</accession>
<gene>
    <name evidence="1" type="ORF">PZT46_05495</name>
</gene>
<dbReference type="Proteomes" id="UP001303386">
    <property type="component" value="Unassembled WGS sequence"/>
</dbReference>
<comment type="caution">
    <text evidence="1">The sequence shown here is derived from an EMBL/GenBank/DDBJ whole genome shotgun (WGS) entry which is preliminary data.</text>
</comment>